<dbReference type="KEGG" id="vab:WPS_01240"/>
<organism evidence="14 15">
    <name type="scientific">Vulcanimicrobium alpinum</name>
    <dbReference type="NCBI Taxonomy" id="3016050"/>
    <lineage>
        <taxon>Bacteria</taxon>
        <taxon>Bacillati</taxon>
        <taxon>Vulcanimicrobiota</taxon>
        <taxon>Vulcanimicrobiia</taxon>
        <taxon>Vulcanimicrobiales</taxon>
        <taxon>Vulcanimicrobiaceae</taxon>
        <taxon>Vulcanimicrobium</taxon>
    </lineage>
</organism>
<evidence type="ECO:0000256" key="9">
    <source>
        <dbReference type="ARBA" id="ARBA00023237"/>
    </source>
</evidence>
<evidence type="ECO:0000256" key="11">
    <source>
        <dbReference type="RuleBase" id="RU003357"/>
    </source>
</evidence>
<dbReference type="Gene3D" id="2.40.170.20">
    <property type="entry name" value="TonB-dependent receptor, beta-barrel domain"/>
    <property type="match status" value="1"/>
</dbReference>
<evidence type="ECO:0000313" key="14">
    <source>
        <dbReference type="EMBL" id="BDE04848.1"/>
    </source>
</evidence>
<comment type="similarity">
    <text evidence="10 11">Belongs to the TonB-dependent receptor family.</text>
</comment>
<dbReference type="Gene3D" id="2.170.130.10">
    <property type="entry name" value="TonB-dependent receptor, plug domain"/>
    <property type="match status" value="1"/>
</dbReference>
<dbReference type="GO" id="GO:0009279">
    <property type="term" value="C:cell outer membrane"/>
    <property type="evidence" value="ECO:0007669"/>
    <property type="project" value="UniProtKB-SubCell"/>
</dbReference>
<reference evidence="14 15" key="1">
    <citation type="journal article" date="2022" name="ISME Commun">
        <title>Vulcanimicrobium alpinus gen. nov. sp. nov., the first cultivated representative of the candidate phylum 'Eremiobacterota', is a metabolically versatile aerobic anoxygenic phototroph.</title>
        <authorList>
            <person name="Yabe S."/>
            <person name="Muto K."/>
            <person name="Abe K."/>
            <person name="Yokota A."/>
            <person name="Staudigel H."/>
            <person name="Tebo B.M."/>
        </authorList>
    </citation>
    <scope>NUCLEOTIDE SEQUENCE [LARGE SCALE GENOMIC DNA]</scope>
    <source>
        <strain evidence="14 15">WC8-2</strain>
    </source>
</reference>
<dbReference type="InterPro" id="IPR037066">
    <property type="entry name" value="Plug_dom_sf"/>
</dbReference>
<keyword evidence="6 11" id="KW-0798">TonB box</keyword>
<dbReference type="GO" id="GO:0044718">
    <property type="term" value="P:siderophore transmembrane transport"/>
    <property type="evidence" value="ECO:0007669"/>
    <property type="project" value="TreeGrafter"/>
</dbReference>
<keyword evidence="9 10" id="KW-0998">Cell outer membrane</keyword>
<dbReference type="PANTHER" id="PTHR30069:SF29">
    <property type="entry name" value="HEMOGLOBIN AND HEMOGLOBIN-HAPTOGLOBIN-BINDING PROTEIN 1-RELATED"/>
    <property type="match status" value="1"/>
</dbReference>
<evidence type="ECO:0000256" key="7">
    <source>
        <dbReference type="ARBA" id="ARBA00023136"/>
    </source>
</evidence>
<protein>
    <submittedName>
        <fullName evidence="14">Receptor</fullName>
    </submittedName>
</protein>
<evidence type="ECO:0000256" key="3">
    <source>
        <dbReference type="ARBA" id="ARBA00022452"/>
    </source>
</evidence>
<evidence type="ECO:0000256" key="10">
    <source>
        <dbReference type="PROSITE-ProRule" id="PRU01360"/>
    </source>
</evidence>
<evidence type="ECO:0000259" key="12">
    <source>
        <dbReference type="Pfam" id="PF00593"/>
    </source>
</evidence>
<keyword evidence="2 10" id="KW-0813">Transport</keyword>
<keyword evidence="4 10" id="KW-0812">Transmembrane</keyword>
<dbReference type="AlphaFoldDB" id="A0AAN1XRZ7"/>
<evidence type="ECO:0000256" key="6">
    <source>
        <dbReference type="ARBA" id="ARBA00023077"/>
    </source>
</evidence>
<feature type="domain" description="TonB-dependent receptor-like beta-barrel" evidence="12">
    <location>
        <begin position="283"/>
        <end position="596"/>
    </location>
</feature>
<dbReference type="InterPro" id="IPR036942">
    <property type="entry name" value="Beta-barrel_TonB_sf"/>
</dbReference>
<dbReference type="GO" id="GO:0015344">
    <property type="term" value="F:siderophore uptake transmembrane transporter activity"/>
    <property type="evidence" value="ECO:0007669"/>
    <property type="project" value="TreeGrafter"/>
</dbReference>
<evidence type="ECO:0000256" key="8">
    <source>
        <dbReference type="ARBA" id="ARBA00023170"/>
    </source>
</evidence>
<evidence type="ECO:0000256" key="2">
    <source>
        <dbReference type="ARBA" id="ARBA00022448"/>
    </source>
</evidence>
<dbReference type="Pfam" id="PF00593">
    <property type="entry name" value="TonB_dep_Rec_b-barrel"/>
    <property type="match status" value="1"/>
</dbReference>
<dbReference type="PROSITE" id="PS52016">
    <property type="entry name" value="TONB_DEPENDENT_REC_3"/>
    <property type="match status" value="1"/>
</dbReference>
<evidence type="ECO:0000256" key="5">
    <source>
        <dbReference type="ARBA" id="ARBA00022729"/>
    </source>
</evidence>
<comment type="subcellular location">
    <subcellularLocation>
        <location evidence="1 10">Cell outer membrane</location>
        <topology evidence="1 10">Multi-pass membrane protein</topology>
    </subcellularLocation>
</comment>
<dbReference type="InterPro" id="IPR012910">
    <property type="entry name" value="Plug_dom"/>
</dbReference>
<dbReference type="SUPFAM" id="SSF56935">
    <property type="entry name" value="Porins"/>
    <property type="match status" value="1"/>
</dbReference>
<evidence type="ECO:0000259" key="13">
    <source>
        <dbReference type="Pfam" id="PF07715"/>
    </source>
</evidence>
<dbReference type="InterPro" id="IPR039426">
    <property type="entry name" value="TonB-dep_rcpt-like"/>
</dbReference>
<dbReference type="PANTHER" id="PTHR30069">
    <property type="entry name" value="TONB-DEPENDENT OUTER MEMBRANE RECEPTOR"/>
    <property type="match status" value="1"/>
</dbReference>
<evidence type="ECO:0000256" key="4">
    <source>
        <dbReference type="ARBA" id="ARBA00022692"/>
    </source>
</evidence>
<dbReference type="Pfam" id="PF07715">
    <property type="entry name" value="Plug"/>
    <property type="match status" value="1"/>
</dbReference>
<name>A0AAN1XRZ7_UNVUL</name>
<keyword evidence="5" id="KW-0732">Signal</keyword>
<proteinExistence type="inferred from homology"/>
<dbReference type="EMBL" id="AP025523">
    <property type="protein sequence ID" value="BDE04848.1"/>
    <property type="molecule type" value="Genomic_DNA"/>
</dbReference>
<keyword evidence="3 10" id="KW-1134">Transmembrane beta strand</keyword>
<feature type="domain" description="TonB-dependent receptor plug" evidence="13">
    <location>
        <begin position="34"/>
        <end position="141"/>
    </location>
</feature>
<keyword evidence="8 14" id="KW-0675">Receptor</keyword>
<evidence type="ECO:0000313" key="15">
    <source>
        <dbReference type="Proteomes" id="UP001317532"/>
    </source>
</evidence>
<dbReference type="InterPro" id="IPR000531">
    <property type="entry name" value="Beta-barrel_TonB"/>
</dbReference>
<dbReference type="Proteomes" id="UP001317532">
    <property type="component" value="Chromosome"/>
</dbReference>
<accession>A0AAN1XRZ7</accession>
<gene>
    <name evidence="14" type="ORF">WPS_01240</name>
</gene>
<evidence type="ECO:0000256" key="1">
    <source>
        <dbReference type="ARBA" id="ARBA00004571"/>
    </source>
</evidence>
<sequence length="633" mass="65195">MTPTPSPSPSPSPSPLTAIGTVTVVSGAPQVLHRSPQAASVLDGRQLRAATAPSLDGALRALPGVDRNRSNAPFTNYGQLRLSFAGAGSDRGSLLLDGIPAQDGFGGQVDWNAIPAAGLARGELLRGPGSALYGSGAIGGVLALSSLAPDTRAGGFLDLSAGGVTRENVTFASTGAIGPFASAITLATRRLGYGVIPPAQASPVDHVAISNADVAQVRLRRSGPRASLDLGALESDDAQDDGRTNDGFSRSLREAYATWSGGEAALLSVTAFLRSTAVVNLADKPAAPGALLYTQHVPTSDAGVRLRWSRAAGGGDLALVAERRSVTGRSDQLTAANAVQSDVSGTQRLDGLALQRTWDGRIGAIAGVRYDAIATNALGERHAAALSPRVALRVDASPATSLRAAFGTGVRAPYLNELIRSFRIGPVLQQNNPALVPERSRSAQIGIDVANAAGRFALDYTATRVTDAIGFATIAANVQQRRNFGRTATDAYTAEYARRTLCGSLRAFATSQHDRVVAGGRTQIGKRLAYVPDAAASLDAERTVGIVTGGLEVAYTGPTFADDLERQPLGATMLIGGRLSMRTGGGTTMTLALDNLADARYLTSLDRLGPPSSLTLRLSIPLGARTAPAPAGC</sequence>
<keyword evidence="7 10" id="KW-0472">Membrane</keyword>
<keyword evidence="15" id="KW-1185">Reference proteome</keyword>